<feature type="region of interest" description="Disordered" evidence="2">
    <location>
        <begin position="180"/>
        <end position="219"/>
    </location>
</feature>
<feature type="region of interest" description="Disordered" evidence="2">
    <location>
        <begin position="60"/>
        <end position="95"/>
    </location>
</feature>
<dbReference type="AlphaFoldDB" id="A0A9W6WFK6"/>
<feature type="region of interest" description="Disordered" evidence="2">
    <location>
        <begin position="585"/>
        <end position="618"/>
    </location>
</feature>
<proteinExistence type="predicted"/>
<feature type="compositionally biased region" description="Basic and acidic residues" evidence="2">
    <location>
        <begin position="125"/>
        <end position="142"/>
    </location>
</feature>
<evidence type="ECO:0000313" key="3">
    <source>
        <dbReference type="EMBL" id="GMF10672.1"/>
    </source>
</evidence>
<name>A0A9W6WFK6_9STRA</name>
<feature type="region of interest" description="Disordered" evidence="2">
    <location>
        <begin position="520"/>
        <end position="545"/>
    </location>
</feature>
<feature type="compositionally biased region" description="Basic and acidic residues" evidence="2">
    <location>
        <begin position="536"/>
        <end position="545"/>
    </location>
</feature>
<evidence type="ECO:0000313" key="4">
    <source>
        <dbReference type="Proteomes" id="UP001165083"/>
    </source>
</evidence>
<protein>
    <submittedName>
        <fullName evidence="3">Unnamed protein product</fullName>
    </submittedName>
</protein>
<keyword evidence="1" id="KW-0175">Coiled coil</keyword>
<gene>
    <name evidence="3" type="ORF">Plil01_000145100</name>
</gene>
<organism evidence="3 4">
    <name type="scientific">Phytophthora lilii</name>
    <dbReference type="NCBI Taxonomy" id="2077276"/>
    <lineage>
        <taxon>Eukaryota</taxon>
        <taxon>Sar</taxon>
        <taxon>Stramenopiles</taxon>
        <taxon>Oomycota</taxon>
        <taxon>Peronosporomycetes</taxon>
        <taxon>Peronosporales</taxon>
        <taxon>Peronosporaceae</taxon>
        <taxon>Phytophthora</taxon>
    </lineage>
</organism>
<feature type="compositionally biased region" description="Polar residues" evidence="2">
    <location>
        <begin position="194"/>
        <end position="203"/>
    </location>
</feature>
<comment type="caution">
    <text evidence="3">The sequence shown here is derived from an EMBL/GenBank/DDBJ whole genome shotgun (WGS) entry which is preliminary data.</text>
</comment>
<dbReference type="Proteomes" id="UP001165083">
    <property type="component" value="Unassembled WGS sequence"/>
</dbReference>
<reference evidence="3" key="1">
    <citation type="submission" date="2023-04" db="EMBL/GenBank/DDBJ databases">
        <title>Phytophthora lilii NBRC 32176.</title>
        <authorList>
            <person name="Ichikawa N."/>
            <person name="Sato H."/>
            <person name="Tonouchi N."/>
        </authorList>
    </citation>
    <scope>NUCLEOTIDE SEQUENCE</scope>
    <source>
        <strain evidence="3">NBRC 32176</strain>
    </source>
</reference>
<dbReference type="EMBL" id="BSXW01000051">
    <property type="protein sequence ID" value="GMF10672.1"/>
    <property type="molecule type" value="Genomic_DNA"/>
</dbReference>
<keyword evidence="4" id="KW-1185">Reference proteome</keyword>
<evidence type="ECO:0000256" key="1">
    <source>
        <dbReference type="SAM" id="Coils"/>
    </source>
</evidence>
<feature type="region of interest" description="Disordered" evidence="2">
    <location>
        <begin position="125"/>
        <end position="165"/>
    </location>
</feature>
<accession>A0A9W6WFK6</accession>
<feature type="coiled-coil region" evidence="1">
    <location>
        <begin position="304"/>
        <end position="331"/>
    </location>
</feature>
<feature type="compositionally biased region" description="Polar residues" evidence="2">
    <location>
        <begin position="155"/>
        <end position="165"/>
    </location>
</feature>
<dbReference type="OrthoDB" id="195644at2759"/>
<evidence type="ECO:0000256" key="2">
    <source>
        <dbReference type="SAM" id="MobiDB-lite"/>
    </source>
</evidence>
<feature type="compositionally biased region" description="Polar residues" evidence="2">
    <location>
        <begin position="585"/>
        <end position="601"/>
    </location>
</feature>
<sequence length="808" mass="89172">MKLSSMLKEQFRKSKQTELSPFQQVAVSVVAVAPTTFQQDESSIQNKYSGISKKSEVVSTSTNVLTPELSAPAPPVQPTDDARAQSNNQEMRSEQYDTLQRLIRNIDCEEQQKRVEKLQAELEKANARRRDAGFTPSKRTDDLSTSPACDYLEDSMSSPATVSPGSTVVRKAANKFMHVKPLESYHASRPSETDALSKSTNQPPETPQPSPLAQPASIPIVPSPAYPPQFVLPGYCQSHPVQIAPYPLFSPSTYPVNPYGFGFPSPYFGSCSYPTVLPWLSAGTPYPYQIGTTSPPEQLPKVEHHHQEEEIRRLERELEMQRAINDQQAEAKEFARLQGRLQELQVRGCVESRASCFEHDDIKAEGQRTDFQDDFMGSYNPDSGFTLFWDYAANVPAAVNDLQVRSSLAVASVSQSSGGGPRVPTSLGWTAFDIFKVASEGEFVLAGGFVKLPVKQSSMPDPSKVLVLPPTPGECGDIKVHIRLVHGERVEEASRVFVNPESHGARYQLPDIGKVSVQPQSRGMMARRPSIQGRKTPNDKLTKPLDDQKAASSFVRTERLLDPPRSAHSQKQDFLDVDRLRLLSAASSRPPTTRPRSNIPATSDRVRLPAFPEDNDEADEPWIRVDNTAELQRRLLAGNSFQPGDGFNVFVDGGRGFPDNATISKVTIAALHADRTQVLAENGSAFPPATSSAFDPVFEAYVEYRQGTFNPTLTLVIRVDTVELVSKQPVILGYSVFPVFLDAETREQPNRPSIPQFILNEGGFQLPLHTQVQSTESLSAKSCDGFPRIPCATVLLRIVRAKLVSRID</sequence>